<reference evidence="2" key="1">
    <citation type="submission" date="2013-09" db="EMBL/GenBank/DDBJ databases">
        <title>The Genome Sequence of Anopheles maculatus species B.</title>
        <authorList>
            <consortium name="The Broad Institute Genomics Platform"/>
            <person name="Neafsey D.E."/>
            <person name="Besansky N."/>
            <person name="Howell P."/>
            <person name="Walton C."/>
            <person name="Young S.K."/>
            <person name="Zeng Q."/>
            <person name="Gargeya S."/>
            <person name="Fitzgerald M."/>
            <person name="Haas B."/>
            <person name="Abouelleil A."/>
            <person name="Allen A.W."/>
            <person name="Alvarado L."/>
            <person name="Arachchi H.M."/>
            <person name="Berlin A.M."/>
            <person name="Chapman S.B."/>
            <person name="Gainer-Dewar J."/>
            <person name="Goldberg J."/>
            <person name="Griggs A."/>
            <person name="Gujja S."/>
            <person name="Hansen M."/>
            <person name="Howarth C."/>
            <person name="Imamovic A."/>
            <person name="Ireland A."/>
            <person name="Larimer J."/>
            <person name="McCowan C."/>
            <person name="Murphy C."/>
            <person name="Pearson M."/>
            <person name="Poon T.W."/>
            <person name="Priest M."/>
            <person name="Roberts A."/>
            <person name="Saif S."/>
            <person name="Shea T."/>
            <person name="Sisk P."/>
            <person name="Sykes S."/>
            <person name="Wortman J."/>
            <person name="Nusbaum C."/>
            <person name="Birren B."/>
        </authorList>
    </citation>
    <scope>NUCLEOTIDE SEQUENCE [LARGE SCALE GENOMIC DNA]</scope>
    <source>
        <strain evidence="2">maculatus3</strain>
    </source>
</reference>
<keyword evidence="2" id="KW-1185">Reference proteome</keyword>
<evidence type="ECO:0000313" key="2">
    <source>
        <dbReference type="Proteomes" id="UP000075901"/>
    </source>
</evidence>
<name>A0A182T920_9DIPT</name>
<dbReference type="EnsemblMetazoa" id="AMAM022087-RA">
    <property type="protein sequence ID" value="AMAM022087-PA"/>
    <property type="gene ID" value="AMAM022087"/>
</dbReference>
<sequence length="248" mass="27414">MHSVYRIARGLTCRGDPFPAMATVVLIMSTLVRSASGSNYRIDLKSSGSVVLGLNMTIEFSAVLYTDGALVNDNYVVDWSDNTYPQHTLEGLTSQTPHFNWTVMYAHPVKAGTYQATIRVKKTFVVIPYELASASVTFNLTSMLNGELQLIQNDTLINSTYVSSTVPVNQSITLSESDRRALTKAAYVQTFWFINCQYIGTSDELSTLSNFTQENNTYSIEALVVASFEKVGTIITCTIIIQVVLENI</sequence>
<reference evidence="1" key="2">
    <citation type="submission" date="2020-05" db="UniProtKB">
        <authorList>
            <consortium name="EnsemblMetazoa"/>
        </authorList>
    </citation>
    <scope>IDENTIFICATION</scope>
    <source>
        <strain evidence="1">maculatus3</strain>
    </source>
</reference>
<protein>
    <submittedName>
        <fullName evidence="1">Uncharacterized protein</fullName>
    </submittedName>
</protein>
<accession>A0A182T920</accession>
<organism evidence="1 2">
    <name type="scientific">Anopheles maculatus</name>
    <dbReference type="NCBI Taxonomy" id="74869"/>
    <lineage>
        <taxon>Eukaryota</taxon>
        <taxon>Metazoa</taxon>
        <taxon>Ecdysozoa</taxon>
        <taxon>Arthropoda</taxon>
        <taxon>Hexapoda</taxon>
        <taxon>Insecta</taxon>
        <taxon>Pterygota</taxon>
        <taxon>Neoptera</taxon>
        <taxon>Endopterygota</taxon>
        <taxon>Diptera</taxon>
        <taxon>Nematocera</taxon>
        <taxon>Culicoidea</taxon>
        <taxon>Culicidae</taxon>
        <taxon>Anophelinae</taxon>
        <taxon>Anopheles</taxon>
        <taxon>Anopheles maculatus group</taxon>
    </lineage>
</organism>
<proteinExistence type="predicted"/>
<dbReference type="Proteomes" id="UP000075901">
    <property type="component" value="Unassembled WGS sequence"/>
</dbReference>
<dbReference type="AlphaFoldDB" id="A0A182T920"/>
<dbReference type="VEuPathDB" id="VectorBase:AMAM022087"/>
<evidence type="ECO:0000313" key="1">
    <source>
        <dbReference type="EnsemblMetazoa" id="AMAM022087-PA"/>
    </source>
</evidence>